<keyword evidence="3" id="KW-0804">Transcription</keyword>
<proteinExistence type="predicted"/>
<dbReference type="InterPro" id="IPR011663">
    <property type="entry name" value="UTRA"/>
</dbReference>
<dbReference type="PROSITE" id="PS50949">
    <property type="entry name" value="HTH_GNTR"/>
    <property type="match status" value="1"/>
</dbReference>
<dbReference type="Pfam" id="PF00392">
    <property type="entry name" value="GntR"/>
    <property type="match status" value="1"/>
</dbReference>
<dbReference type="InterPro" id="IPR036388">
    <property type="entry name" value="WH-like_DNA-bd_sf"/>
</dbReference>
<organism evidence="5 6">
    <name type="scientific">Actinocrinis puniceicyclus</name>
    <dbReference type="NCBI Taxonomy" id="977794"/>
    <lineage>
        <taxon>Bacteria</taxon>
        <taxon>Bacillati</taxon>
        <taxon>Actinomycetota</taxon>
        <taxon>Actinomycetes</taxon>
        <taxon>Catenulisporales</taxon>
        <taxon>Actinospicaceae</taxon>
        <taxon>Actinocrinis</taxon>
    </lineage>
</organism>
<evidence type="ECO:0000256" key="1">
    <source>
        <dbReference type="ARBA" id="ARBA00023015"/>
    </source>
</evidence>
<dbReference type="InterPro" id="IPR000524">
    <property type="entry name" value="Tscrpt_reg_HTH_GntR"/>
</dbReference>
<accession>A0A8J7WKE5</accession>
<dbReference type="GO" id="GO:0003677">
    <property type="term" value="F:DNA binding"/>
    <property type="evidence" value="ECO:0007669"/>
    <property type="project" value="UniProtKB-KW"/>
</dbReference>
<dbReference type="Proteomes" id="UP000677913">
    <property type="component" value="Unassembled WGS sequence"/>
</dbReference>
<dbReference type="AlphaFoldDB" id="A0A8J7WKE5"/>
<keyword evidence="2" id="KW-0238">DNA-binding</keyword>
<dbReference type="InterPro" id="IPR028978">
    <property type="entry name" value="Chorismate_lyase_/UTRA_dom_sf"/>
</dbReference>
<name>A0A8J7WKE5_9ACTN</name>
<feature type="domain" description="HTH gntR-type" evidence="4">
    <location>
        <begin position="6"/>
        <end position="74"/>
    </location>
</feature>
<dbReference type="Gene3D" id="3.40.1410.10">
    <property type="entry name" value="Chorismate lyase-like"/>
    <property type="match status" value="1"/>
</dbReference>
<dbReference type="Gene3D" id="1.10.10.10">
    <property type="entry name" value="Winged helix-like DNA-binding domain superfamily/Winged helix DNA-binding domain"/>
    <property type="match status" value="1"/>
</dbReference>
<dbReference type="InterPro" id="IPR050679">
    <property type="entry name" value="Bact_HTH_transcr_reg"/>
</dbReference>
<keyword evidence="1" id="KW-0805">Transcription regulation</keyword>
<sequence length="254" mass="28127">MEIRRVSAYRAVADAIRVDIEAGVYPRGSQLPPQEELAFRYRVNQATVSRALRVLNACGLTINRRGLRSIVMPIPPLVRDASARYRRAAREQNGAGGAYDAQIKALGLEPRVELDVRRVVPPARVAQILGIPADEESAIVRARVMWAADTVTQLADSYVPTALFGGSVLEQVDEGVGGMISRMAELGYPQAYVTEERTGRPPTPEEMAALQITEDQHIFVIEHVGWTADDRAVEVTVHTMPQGLWIERTRFEID</sequence>
<dbReference type="GO" id="GO:0045892">
    <property type="term" value="P:negative regulation of DNA-templated transcription"/>
    <property type="evidence" value="ECO:0007669"/>
    <property type="project" value="TreeGrafter"/>
</dbReference>
<evidence type="ECO:0000259" key="4">
    <source>
        <dbReference type="PROSITE" id="PS50949"/>
    </source>
</evidence>
<comment type="caution">
    <text evidence="5">The sequence shown here is derived from an EMBL/GenBank/DDBJ whole genome shotgun (WGS) entry which is preliminary data.</text>
</comment>
<dbReference type="GO" id="GO:0003700">
    <property type="term" value="F:DNA-binding transcription factor activity"/>
    <property type="evidence" value="ECO:0007669"/>
    <property type="project" value="InterPro"/>
</dbReference>
<dbReference type="PANTHER" id="PTHR44846">
    <property type="entry name" value="MANNOSYL-D-GLYCERATE TRANSPORT/METABOLISM SYSTEM REPRESSOR MNGR-RELATED"/>
    <property type="match status" value="1"/>
</dbReference>
<evidence type="ECO:0000256" key="2">
    <source>
        <dbReference type="ARBA" id="ARBA00023125"/>
    </source>
</evidence>
<dbReference type="SMART" id="SM00345">
    <property type="entry name" value="HTH_GNTR"/>
    <property type="match status" value="1"/>
</dbReference>
<evidence type="ECO:0000313" key="5">
    <source>
        <dbReference type="EMBL" id="MBS2962943.1"/>
    </source>
</evidence>
<protein>
    <submittedName>
        <fullName evidence="5">GntR family transcriptional regulator</fullName>
    </submittedName>
</protein>
<dbReference type="EMBL" id="JAGSXH010000017">
    <property type="protein sequence ID" value="MBS2962943.1"/>
    <property type="molecule type" value="Genomic_DNA"/>
</dbReference>
<dbReference type="SUPFAM" id="SSF46785">
    <property type="entry name" value="Winged helix' DNA-binding domain"/>
    <property type="match status" value="1"/>
</dbReference>
<gene>
    <name evidence="5" type="ORF">KGA66_07805</name>
</gene>
<dbReference type="SMART" id="SM00866">
    <property type="entry name" value="UTRA"/>
    <property type="match status" value="1"/>
</dbReference>
<dbReference type="PANTHER" id="PTHR44846:SF17">
    <property type="entry name" value="GNTR-FAMILY TRANSCRIPTIONAL REGULATOR"/>
    <property type="match status" value="1"/>
</dbReference>
<reference evidence="5" key="1">
    <citation type="submission" date="2021-04" db="EMBL/GenBank/DDBJ databases">
        <title>Genome based classification of Actinospica acidithermotolerans sp. nov., an actinobacterium isolated from an Indonesian hot spring.</title>
        <authorList>
            <person name="Kusuma A.B."/>
            <person name="Putra K.E."/>
            <person name="Nafisah S."/>
            <person name="Loh J."/>
            <person name="Nouioui I."/>
            <person name="Goodfellow M."/>
        </authorList>
    </citation>
    <scope>NUCLEOTIDE SEQUENCE</scope>
    <source>
        <strain evidence="5">DSM 45618</strain>
    </source>
</reference>
<dbReference type="RefSeq" id="WP_211466149.1">
    <property type="nucleotide sequence ID" value="NZ_JAGSXH010000017.1"/>
</dbReference>
<dbReference type="InterPro" id="IPR036390">
    <property type="entry name" value="WH_DNA-bd_sf"/>
</dbReference>
<keyword evidence="6" id="KW-1185">Reference proteome</keyword>
<evidence type="ECO:0000313" key="6">
    <source>
        <dbReference type="Proteomes" id="UP000677913"/>
    </source>
</evidence>
<dbReference type="Pfam" id="PF07702">
    <property type="entry name" value="UTRA"/>
    <property type="match status" value="1"/>
</dbReference>
<dbReference type="SUPFAM" id="SSF64288">
    <property type="entry name" value="Chorismate lyase-like"/>
    <property type="match status" value="1"/>
</dbReference>
<evidence type="ECO:0000256" key="3">
    <source>
        <dbReference type="ARBA" id="ARBA00023163"/>
    </source>
</evidence>